<evidence type="ECO:0000256" key="13">
    <source>
        <dbReference type="SAM" id="Phobius"/>
    </source>
</evidence>
<evidence type="ECO:0000313" key="14">
    <source>
        <dbReference type="Ensembl" id="ENSECRP00000006844.1"/>
    </source>
</evidence>
<dbReference type="PANTHER" id="PTHR11394">
    <property type="entry name" value="TASTE RECEPTOR TYPE 2"/>
    <property type="match status" value="1"/>
</dbReference>
<evidence type="ECO:0000256" key="9">
    <source>
        <dbReference type="ARBA" id="ARBA00023170"/>
    </source>
</evidence>
<keyword evidence="3 12" id="KW-0919">Taste</keyword>
<organism evidence="14 15">
    <name type="scientific">Erpetoichthys calabaricus</name>
    <name type="common">Rope fish</name>
    <name type="synonym">Calamoichthys calabaricus</name>
    <dbReference type="NCBI Taxonomy" id="27687"/>
    <lineage>
        <taxon>Eukaryota</taxon>
        <taxon>Metazoa</taxon>
        <taxon>Chordata</taxon>
        <taxon>Craniata</taxon>
        <taxon>Vertebrata</taxon>
        <taxon>Euteleostomi</taxon>
        <taxon>Actinopterygii</taxon>
        <taxon>Polypteriformes</taxon>
        <taxon>Polypteridae</taxon>
        <taxon>Erpetoichthys</taxon>
    </lineage>
</organism>
<evidence type="ECO:0000256" key="11">
    <source>
        <dbReference type="RuleBase" id="RU004423"/>
    </source>
</evidence>
<dbReference type="InterPro" id="IPR007960">
    <property type="entry name" value="TAS2R"/>
</dbReference>
<dbReference type="Gene3D" id="1.20.1070.10">
    <property type="entry name" value="Rhodopsin 7-helix transmembrane proteins"/>
    <property type="match status" value="1"/>
</dbReference>
<comment type="similarity">
    <text evidence="2 11">Belongs to the G-protein coupled receptor T2R family.</text>
</comment>
<sequence length="301" mass="33433">RFSSNHFTILLLLSVGGFGSNLFIVLCMFLHSGEDVRKKLGPSATLAFRYVYGANLFLCVLTPTAFLQCLDKEHCGSHELLSKVLAFLFCIPLYDTMWFTAILCLFYCSKILQSQNSLFVKIKHNIFTRLRWSLASGILLNSVTACCVFAYPLCIPQKAENITEMSSLDKVKNLLFVVIYGTIYIFLPFAVLGLSCLSILAYLCRHIVRMRRPSSDIAQPRLESQERTVVLLSIQVLLYTLPVAGFYRILLASEPCDTMKAIAVCLSFSTLSPSGSPPNTAVNGLGGIVTPKLSERHFGSE</sequence>
<dbReference type="GO" id="GO:0004930">
    <property type="term" value="F:G protein-coupled receptor activity"/>
    <property type="evidence" value="ECO:0007669"/>
    <property type="project" value="UniProtKB-KW"/>
</dbReference>
<dbReference type="GO" id="GO:0016020">
    <property type="term" value="C:membrane"/>
    <property type="evidence" value="ECO:0007669"/>
    <property type="project" value="UniProtKB-SubCell"/>
</dbReference>
<accession>A0A8C4RS83</accession>
<proteinExistence type="inferred from homology"/>
<reference evidence="14" key="3">
    <citation type="submission" date="2025-09" db="UniProtKB">
        <authorList>
            <consortium name="Ensembl"/>
        </authorList>
    </citation>
    <scope>IDENTIFICATION</scope>
</reference>
<keyword evidence="6 13" id="KW-1133">Transmembrane helix</keyword>
<dbReference type="GO" id="GO:0033038">
    <property type="term" value="F:bitter taste receptor activity"/>
    <property type="evidence" value="ECO:0007669"/>
    <property type="project" value="InterPro"/>
</dbReference>
<keyword evidence="5 12" id="KW-0812">Transmembrane</keyword>
<evidence type="ECO:0000256" key="5">
    <source>
        <dbReference type="ARBA" id="ARBA00022692"/>
    </source>
</evidence>
<keyword evidence="10 12" id="KW-0807">Transducer</keyword>
<keyword evidence="9 12" id="KW-0675">Receptor</keyword>
<feature type="transmembrane region" description="Helical" evidence="13">
    <location>
        <begin position="50"/>
        <end position="66"/>
    </location>
</feature>
<dbReference type="GeneTree" id="ENSGT00980000202092"/>
<evidence type="ECO:0000256" key="8">
    <source>
        <dbReference type="ARBA" id="ARBA00023136"/>
    </source>
</evidence>
<keyword evidence="8 12" id="KW-0472">Membrane</keyword>
<feature type="transmembrane region" description="Helical" evidence="13">
    <location>
        <begin position="130"/>
        <end position="153"/>
    </location>
</feature>
<protein>
    <recommendedName>
        <fullName evidence="12">Taste receptor type 2</fullName>
    </recommendedName>
</protein>
<name>A0A8C4RS83_ERPCA</name>
<feature type="transmembrane region" description="Helical" evidence="13">
    <location>
        <begin position="229"/>
        <end position="250"/>
    </location>
</feature>
<reference evidence="14" key="1">
    <citation type="submission" date="2021-06" db="EMBL/GenBank/DDBJ databases">
        <authorList>
            <consortium name="Wellcome Sanger Institute Data Sharing"/>
        </authorList>
    </citation>
    <scope>NUCLEOTIDE SEQUENCE [LARGE SCALE GENOMIC DNA]</scope>
</reference>
<feature type="transmembrane region" description="Helical" evidence="13">
    <location>
        <begin position="6"/>
        <end position="30"/>
    </location>
</feature>
<dbReference type="AlphaFoldDB" id="A0A8C4RS83"/>
<evidence type="ECO:0000256" key="10">
    <source>
        <dbReference type="ARBA" id="ARBA00023224"/>
    </source>
</evidence>
<dbReference type="Ensembl" id="ENSECRT00000006953.1">
    <property type="protein sequence ID" value="ENSECRP00000006844.1"/>
    <property type="gene ID" value="ENSECRG00000004565.1"/>
</dbReference>
<feature type="transmembrane region" description="Helical" evidence="13">
    <location>
        <begin position="86"/>
        <end position="109"/>
    </location>
</feature>
<reference evidence="14" key="2">
    <citation type="submission" date="2025-08" db="UniProtKB">
        <authorList>
            <consortium name="Ensembl"/>
        </authorList>
    </citation>
    <scope>IDENTIFICATION</scope>
</reference>
<keyword evidence="7 12" id="KW-0297">G-protein coupled receptor</keyword>
<dbReference type="SUPFAM" id="SSF81321">
    <property type="entry name" value="Family A G protein-coupled receptor-like"/>
    <property type="match status" value="1"/>
</dbReference>
<evidence type="ECO:0000256" key="1">
    <source>
        <dbReference type="ARBA" id="ARBA00004141"/>
    </source>
</evidence>
<evidence type="ECO:0000256" key="4">
    <source>
        <dbReference type="ARBA" id="ARBA00022606"/>
    </source>
</evidence>
<evidence type="ECO:0000256" key="7">
    <source>
        <dbReference type="ARBA" id="ARBA00023040"/>
    </source>
</evidence>
<dbReference type="Proteomes" id="UP000694620">
    <property type="component" value="Chromosome 3"/>
</dbReference>
<dbReference type="Pfam" id="PF05296">
    <property type="entry name" value="TAS2R"/>
    <property type="match status" value="1"/>
</dbReference>
<evidence type="ECO:0000256" key="2">
    <source>
        <dbReference type="ARBA" id="ARBA00007376"/>
    </source>
</evidence>
<keyword evidence="4 12" id="KW-0716">Sensory transduction</keyword>
<evidence type="ECO:0000256" key="3">
    <source>
        <dbReference type="ARBA" id="ARBA00022480"/>
    </source>
</evidence>
<evidence type="ECO:0000313" key="15">
    <source>
        <dbReference type="Proteomes" id="UP000694620"/>
    </source>
</evidence>
<evidence type="ECO:0000256" key="12">
    <source>
        <dbReference type="RuleBase" id="RU004424"/>
    </source>
</evidence>
<feature type="transmembrane region" description="Helical" evidence="13">
    <location>
        <begin position="173"/>
        <end position="203"/>
    </location>
</feature>
<keyword evidence="15" id="KW-1185">Reference proteome</keyword>
<comment type="subcellular location">
    <subcellularLocation>
        <location evidence="1 12">Membrane</location>
        <topology evidence="1 12">Multi-pass membrane protein</topology>
    </subcellularLocation>
</comment>
<evidence type="ECO:0000256" key="6">
    <source>
        <dbReference type="ARBA" id="ARBA00022989"/>
    </source>
</evidence>